<evidence type="ECO:0000313" key="3">
    <source>
        <dbReference type="EMBL" id="SCW89443.1"/>
    </source>
</evidence>
<feature type="transmembrane region" description="Helical" evidence="2">
    <location>
        <begin position="24"/>
        <end position="43"/>
    </location>
</feature>
<accession>A0A1G4U709</accession>
<keyword evidence="2" id="KW-1133">Transmembrane helix</keyword>
<dbReference type="Proteomes" id="UP000199542">
    <property type="component" value="Unassembled WGS sequence"/>
</dbReference>
<name>A0A1G4U709_9HYPH</name>
<keyword evidence="2" id="KW-0812">Transmembrane</keyword>
<feature type="compositionally biased region" description="Pro residues" evidence="1">
    <location>
        <begin position="84"/>
        <end position="94"/>
    </location>
</feature>
<evidence type="ECO:0000256" key="1">
    <source>
        <dbReference type="SAM" id="MobiDB-lite"/>
    </source>
</evidence>
<feature type="region of interest" description="Disordered" evidence="1">
    <location>
        <begin position="46"/>
        <end position="94"/>
    </location>
</feature>
<feature type="region of interest" description="Disordered" evidence="1">
    <location>
        <begin position="1"/>
        <end position="22"/>
    </location>
</feature>
<proteinExistence type="predicted"/>
<feature type="compositionally biased region" description="Low complexity" evidence="1">
    <location>
        <begin position="48"/>
        <end position="63"/>
    </location>
</feature>
<gene>
    <name evidence="3" type="ORF">SAMN02927900_06288</name>
</gene>
<protein>
    <submittedName>
        <fullName evidence="3">Uncharacterized protein</fullName>
    </submittedName>
</protein>
<sequence>MTYDPQFPDRRSDPRTTPVRSRSLWGTWAAIIAVILVAGVVWFEWGGSPETDPISTSSTTPSTQPAPAPATPTAPTSNNVTPAPASPPAAPAQQ</sequence>
<dbReference type="AlphaFoldDB" id="A0A1G4U709"/>
<reference evidence="3 4" key="1">
    <citation type="submission" date="2016-10" db="EMBL/GenBank/DDBJ databases">
        <authorList>
            <person name="de Groot N.N."/>
        </authorList>
    </citation>
    <scope>NUCLEOTIDE SEQUENCE [LARGE SCALE GENOMIC DNA]</scope>
    <source>
        <strain evidence="3 4">CGMCC 1.3401</strain>
    </source>
</reference>
<keyword evidence="2" id="KW-0472">Membrane</keyword>
<feature type="compositionally biased region" description="Low complexity" evidence="1">
    <location>
        <begin position="73"/>
        <end position="83"/>
    </location>
</feature>
<evidence type="ECO:0000256" key="2">
    <source>
        <dbReference type="SAM" id="Phobius"/>
    </source>
</evidence>
<dbReference type="EMBL" id="FMTM01000019">
    <property type="protein sequence ID" value="SCW89443.1"/>
    <property type="molecule type" value="Genomic_DNA"/>
</dbReference>
<organism evidence="3 4">
    <name type="scientific">Rhizobium mongolense subsp. loessense</name>
    <dbReference type="NCBI Taxonomy" id="158890"/>
    <lineage>
        <taxon>Bacteria</taxon>
        <taxon>Pseudomonadati</taxon>
        <taxon>Pseudomonadota</taxon>
        <taxon>Alphaproteobacteria</taxon>
        <taxon>Hyphomicrobiales</taxon>
        <taxon>Rhizobiaceae</taxon>
        <taxon>Rhizobium/Agrobacterium group</taxon>
        <taxon>Rhizobium</taxon>
    </lineage>
</organism>
<evidence type="ECO:0000313" key="4">
    <source>
        <dbReference type="Proteomes" id="UP000199542"/>
    </source>
</evidence>